<accession>A0A485L4K3</accession>
<name>A0A485L4K3_9STRA</name>
<dbReference type="Gene3D" id="1.10.238.10">
    <property type="entry name" value="EF-hand"/>
    <property type="match status" value="1"/>
</dbReference>
<sequence length="2203" mass="241618">MGMLLGKHRYNSGESIELLRETKYFSQWTLDDVRELYGRFQKTWGFAITESQLEALILLKQPEAVSSKEIFSVLDATRDGQKDGRIDGLEFIGGLTIVCQGTFEERARFAFEVFDFNLNGSLSPIELALLMKSCYGGITVMTGGRLSLVPPIPAFVEDQSDALNYEEFVTWARSNRDFMIYMEAFRAISETAKERVPEAEFLQEASDDDSDIENECMIPPAICPSTNTLPSAKVQFELEPWMLAEPTTTPSTATHPHLPAVNLSLEWVYGYRGHDTRNNVRYTNTGDIVYTVSRHAIVYNSSRHEQRYYQGHRNEILSLAITPTGDTVATGDVGPDCAIHLWHPATLECLALLTQFHDVGIALLAFSNRNDLRLVSVGLDENHRIAVWDWTSKTVLASGIGSTQKTLAVALHDNGSELVVAGDKSLEFFTVEHRVLKRERAHLGAKGLLQGFLSVVFFQQYVIVGTSLGQLYQFQGKQLIRTTQAHPVKESVNCLFVSMGSFFSGGKDGTIRQWDTTLQSIGHTVDLSTLKLELHDYRIASLCYRAADPGHLLVGTRSSVILEVDDSPPYGVHRITAFHQTTICTGLATTNKRAEFATCGDDKKIRLWSLRRRQQFRSLALLQLPAGRCLTYSSDAEWLAMGCIDGTIVIVDHALHAMHVNFRHATKAIVAIKFALGDRLLATACASGIIYLYRVDISAARLQLSRQSLLKPMAGEPPVAATSLDFSVDGRYLQTQHGTSLRFWDVHCASRVFVMQKIRDCTWSSWSSTIGHSVQAFHALQDQLACVHVNHRHSLLATVTRDGYVGVSVYPAVTRRALQKQVLAHGRGTRSMHAGFTRHDAILVTAGSHDRCICQWKITRENVDEQPKPVCQPHTDPFDTWHLAATMPSLAPHNTALATLLTPSYYQPNPAYKVEAPDLDLELAWVHGVNVSDATNTAMVGVTDAGEVVYAAATIGVLFDYGARKQRHFVYHKQRITSLAVHPLGKVAASGSHREIVLWNTTTLETLGVLPVSAPVSLLAFKESGDLLVAVLSDEAHTVVAYLWKEMHLIARAENTLEGVLAAGFTMDGATFATCGVNHVTFWTIENNHHLRSQQGIFGRTALVQTLTCVASAGELKSVTGGQDGALVVWDDHHACQFITAHAAAVTCAIYLGNTKQVVTAAADGSIFVWQCQPNHRKDYLVLVGRWQPPTPTSILGLAASEATLIVVTEQCTMLELAPRCLEWLTSSTSTSSGKIAEPQVLLHWHGQTMGSISGLACHPLHDVFATTGDDKTLRVWDLHSHVQRQSKGLPAAAKALAYSKTQDNQSRFHLAVALITGSLIVLLDTTLDDVVTIEFGKQACVDIKYSPCGKFLALACTDASVYVYAVQDNLTYAVQAKCKPDGTLSRHPITHIDFNFDSTILRSNTLELQCAFWDVATGQHLEHSVLARETHWHTCTCPSTWALLGANIDGTVGLTCADRVHSDEHHVGASKFAATLPVVAVGDQEGHIQLLWYPCVEPSASKLFGGHASPVRCVRFTRDNRCLVSLGSYDRTVLVWTTDYATEVQERRQADEATTAPAHGAAAEPRAAKLLLADERLLAHHAVEDKGDEFLAVKPWLGAIREPTNWTAKKDDLEEPASSLELSFVYGYRGFDTRNNLDYGADTNTIIYHAAALGVVYDKSQHRQIFHYGHTDDIMCLTVHPEGHLVATGERGKCPKVIVWDANSGSSLCVIVGFHKRGISHVAFNTKGDLLATHGLDDDHSLAIYTLQGKLVAKSTASKQTLLAMALLEKDGISVGEKTVLFWSVAQSSLSVKKGSFGKADGRVTVLCAAFVLGEAVTGQANGTLYQWKGRNCVAVHAAHEGAVNALRYDAQTKSLVSGGKDGVIKFWNATTFDPGMVFDSKGQYSIRSMSVDSGKLLFGTQACEICEFDVADLRKENPTVQMFIEGHGGGELWGLGAHPEKQQFFTAGDDGRVRLWDAPNRSILAKVSINKKCRAVGVAPDGNHVAVGAVDGSVTILKGGLEGTVVELRVSIKAISVVKYSSDGKCLAVGSHDQRIYLFTAPAYSKRCVLKGHSSYITHMDFSHDTQYLQSNCGAYELLFWDVTSGKQVTSANTLRDVKWHTWTCTLGWPVQGIWPECADGTDVNATCRSNSQKTLLTVDDNGKVNLFRYPCVQPKVDSKGKQHQGHSSHVTDCTFTKGDMFAVSIGGGDNAIFQFKYIEK</sequence>
<reference evidence="6 7" key="1">
    <citation type="submission" date="2019-03" db="EMBL/GenBank/DDBJ databases">
        <authorList>
            <person name="Gaulin E."/>
            <person name="Dumas B."/>
        </authorList>
    </citation>
    <scope>NUCLEOTIDE SEQUENCE [LARGE SCALE GENOMIC DNA]</scope>
    <source>
        <strain evidence="6">CBS 568.67</strain>
    </source>
</reference>
<dbReference type="GO" id="GO:0005929">
    <property type="term" value="C:cilium"/>
    <property type="evidence" value="ECO:0007669"/>
    <property type="project" value="UniProtKB-ARBA"/>
</dbReference>
<dbReference type="InterPro" id="IPR011992">
    <property type="entry name" value="EF-hand-dom_pair"/>
</dbReference>
<keyword evidence="2" id="KW-0677">Repeat</keyword>
<dbReference type="GO" id="GO:0008017">
    <property type="term" value="F:microtubule binding"/>
    <property type="evidence" value="ECO:0007669"/>
    <property type="project" value="TreeGrafter"/>
</dbReference>
<dbReference type="InterPro" id="IPR055442">
    <property type="entry name" value="Beta-prop_EML-like_2nd"/>
</dbReference>
<feature type="repeat" description="WD" evidence="3">
    <location>
        <begin position="1838"/>
        <end position="1873"/>
    </location>
</feature>
<dbReference type="PROSITE" id="PS50294">
    <property type="entry name" value="WD_REPEATS_REGION"/>
    <property type="match status" value="2"/>
</dbReference>
<dbReference type="SMART" id="SM00320">
    <property type="entry name" value="WD40"/>
    <property type="match status" value="26"/>
</dbReference>
<dbReference type="OrthoDB" id="47802at2759"/>
<dbReference type="InterPro" id="IPR055439">
    <property type="entry name" value="Beta-prop_EML_1st"/>
</dbReference>
<dbReference type="PROSITE" id="PS50082">
    <property type="entry name" value="WD_REPEATS_2"/>
    <property type="match status" value="6"/>
</dbReference>
<evidence type="ECO:0000313" key="6">
    <source>
        <dbReference type="EMBL" id="VFT92771.1"/>
    </source>
</evidence>
<proteinExistence type="predicted"/>
<dbReference type="InterPro" id="IPR036322">
    <property type="entry name" value="WD40_repeat_dom_sf"/>
</dbReference>
<dbReference type="PANTHER" id="PTHR13720">
    <property type="entry name" value="WD-40 REPEAT PROTEIN"/>
    <property type="match status" value="1"/>
</dbReference>
<dbReference type="EMBL" id="CAADRA010005802">
    <property type="protein sequence ID" value="VFT92771.1"/>
    <property type="molecule type" value="Genomic_DNA"/>
</dbReference>
<dbReference type="InterPro" id="IPR002048">
    <property type="entry name" value="EF_hand_dom"/>
</dbReference>
<keyword evidence="1 3" id="KW-0853">WD repeat</keyword>
<evidence type="ECO:0000259" key="4">
    <source>
        <dbReference type="PROSITE" id="PS50222"/>
    </source>
</evidence>
<dbReference type="Gene3D" id="2.130.10.10">
    <property type="entry name" value="YVTN repeat-like/Quinoprotein amine dehydrogenase"/>
    <property type="match status" value="6"/>
</dbReference>
<dbReference type="InterPro" id="IPR005108">
    <property type="entry name" value="HELP"/>
</dbReference>
<dbReference type="PROSITE" id="PS00678">
    <property type="entry name" value="WD_REPEATS_1"/>
    <property type="match status" value="1"/>
</dbReference>
<evidence type="ECO:0000256" key="3">
    <source>
        <dbReference type="PROSITE-ProRule" id="PRU00221"/>
    </source>
</evidence>
<reference evidence="5" key="2">
    <citation type="submission" date="2019-06" db="EMBL/GenBank/DDBJ databases">
        <title>Genomics analysis of Aphanomyces spp. identifies a new class of oomycete effector associated with host adaptation.</title>
        <authorList>
            <person name="Gaulin E."/>
        </authorList>
    </citation>
    <scope>NUCLEOTIDE SEQUENCE</scope>
    <source>
        <strain evidence="5">CBS 578.67</strain>
    </source>
</reference>
<dbReference type="SUPFAM" id="SSF47473">
    <property type="entry name" value="EF-hand"/>
    <property type="match status" value="1"/>
</dbReference>
<evidence type="ECO:0000313" key="7">
    <source>
        <dbReference type="Proteomes" id="UP000332933"/>
    </source>
</evidence>
<dbReference type="InterPro" id="IPR050630">
    <property type="entry name" value="WD_repeat_EMAP"/>
</dbReference>
<evidence type="ECO:0000313" key="5">
    <source>
        <dbReference type="EMBL" id="KAF0692992.1"/>
    </source>
</evidence>
<feature type="domain" description="EF-hand" evidence="4">
    <location>
        <begin position="102"/>
        <end position="137"/>
    </location>
</feature>
<dbReference type="InterPro" id="IPR001680">
    <property type="entry name" value="WD40_rpt"/>
</dbReference>
<organism evidence="6 7">
    <name type="scientific">Aphanomyces stellatus</name>
    <dbReference type="NCBI Taxonomy" id="120398"/>
    <lineage>
        <taxon>Eukaryota</taxon>
        <taxon>Sar</taxon>
        <taxon>Stramenopiles</taxon>
        <taxon>Oomycota</taxon>
        <taxon>Saprolegniomycetes</taxon>
        <taxon>Saprolegniales</taxon>
        <taxon>Verrucalvaceae</taxon>
        <taxon>Aphanomyces</taxon>
    </lineage>
</organism>
<dbReference type="SUPFAM" id="SSF50978">
    <property type="entry name" value="WD40 repeat-like"/>
    <property type="match status" value="5"/>
</dbReference>
<dbReference type="InterPro" id="IPR015943">
    <property type="entry name" value="WD40/YVTN_repeat-like_dom_sf"/>
</dbReference>
<feature type="repeat" description="WD" evidence="3">
    <location>
        <begin position="1940"/>
        <end position="1968"/>
    </location>
</feature>
<gene>
    <name evidence="6" type="primary">Aste57867_15986</name>
    <name evidence="5" type="ORF">As57867_015930</name>
    <name evidence="6" type="ORF">ASTE57867_15986</name>
</gene>
<evidence type="ECO:0000256" key="1">
    <source>
        <dbReference type="ARBA" id="ARBA00022574"/>
    </source>
</evidence>
<dbReference type="PANTHER" id="PTHR13720:SF33">
    <property type="entry name" value="HELP DOMAIN-CONTAINING PROTEIN"/>
    <property type="match status" value="1"/>
</dbReference>
<dbReference type="Proteomes" id="UP000332933">
    <property type="component" value="Unassembled WGS sequence"/>
</dbReference>
<dbReference type="Pfam" id="PF03451">
    <property type="entry name" value="HELP"/>
    <property type="match status" value="2"/>
</dbReference>
<dbReference type="Pfam" id="PF23409">
    <property type="entry name" value="Beta-prop_EML"/>
    <property type="match status" value="3"/>
</dbReference>
<evidence type="ECO:0000256" key="2">
    <source>
        <dbReference type="ARBA" id="ARBA00022737"/>
    </source>
</evidence>
<feature type="repeat" description="WD" evidence="3">
    <location>
        <begin position="2052"/>
        <end position="2093"/>
    </location>
</feature>
<feature type="repeat" description="WD" evidence="3">
    <location>
        <begin position="1139"/>
        <end position="1171"/>
    </location>
</feature>
<dbReference type="GO" id="GO:0005509">
    <property type="term" value="F:calcium ion binding"/>
    <property type="evidence" value="ECO:0007669"/>
    <property type="project" value="InterPro"/>
</dbReference>
<protein>
    <submittedName>
        <fullName evidence="6">Aste57867_15986 protein</fullName>
    </submittedName>
</protein>
<dbReference type="PROSITE" id="PS50222">
    <property type="entry name" value="EF_HAND_2"/>
    <property type="match status" value="1"/>
</dbReference>
<feature type="repeat" description="WD" evidence="3">
    <location>
        <begin position="1253"/>
        <end position="1287"/>
    </location>
</feature>
<keyword evidence="7" id="KW-1185">Reference proteome</keyword>
<dbReference type="EMBL" id="VJMH01005781">
    <property type="protein sequence ID" value="KAF0692992.1"/>
    <property type="molecule type" value="Genomic_DNA"/>
</dbReference>
<dbReference type="Pfam" id="PF23414">
    <property type="entry name" value="Beta-prop_EML_2"/>
    <property type="match status" value="3"/>
</dbReference>
<dbReference type="FunFam" id="2.130.10.10:FF:000320">
    <property type="entry name" value="echinoderm microtubule-associated protein-like 6"/>
    <property type="match status" value="1"/>
</dbReference>
<dbReference type="InterPro" id="IPR019775">
    <property type="entry name" value="WD40_repeat_CS"/>
</dbReference>
<feature type="repeat" description="WD" evidence="3">
    <location>
        <begin position="1505"/>
        <end position="1547"/>
    </location>
</feature>